<evidence type="ECO:0000313" key="4">
    <source>
        <dbReference type="Proteomes" id="UP000318437"/>
    </source>
</evidence>
<reference evidence="3 4" key="1">
    <citation type="submission" date="2019-02" db="EMBL/GenBank/DDBJ databases">
        <title>Deep-cultivation of Planctomycetes and their phenomic and genomic characterization uncovers novel biology.</title>
        <authorList>
            <person name="Wiegand S."/>
            <person name="Jogler M."/>
            <person name="Boedeker C."/>
            <person name="Pinto D."/>
            <person name="Vollmers J."/>
            <person name="Rivas-Marin E."/>
            <person name="Kohn T."/>
            <person name="Peeters S.H."/>
            <person name="Heuer A."/>
            <person name="Rast P."/>
            <person name="Oberbeckmann S."/>
            <person name="Bunk B."/>
            <person name="Jeske O."/>
            <person name="Meyerdierks A."/>
            <person name="Storesund J.E."/>
            <person name="Kallscheuer N."/>
            <person name="Luecker S."/>
            <person name="Lage O.M."/>
            <person name="Pohl T."/>
            <person name="Merkel B.J."/>
            <person name="Hornburger P."/>
            <person name="Mueller R.-W."/>
            <person name="Bruemmer F."/>
            <person name="Labrenz M."/>
            <person name="Spormann A.M."/>
            <person name="Op Den Camp H."/>
            <person name="Overmann J."/>
            <person name="Amann R."/>
            <person name="Jetten M.S.M."/>
            <person name="Mascher T."/>
            <person name="Medema M.H."/>
            <person name="Devos D.P."/>
            <person name="Kaster A.-K."/>
            <person name="Ovreas L."/>
            <person name="Rohde M."/>
            <person name="Galperin M.Y."/>
            <person name="Jogler C."/>
        </authorList>
    </citation>
    <scope>NUCLEOTIDE SEQUENCE [LARGE SCALE GENOMIC DNA]</scope>
    <source>
        <strain evidence="3 4">Pla144</strain>
    </source>
</reference>
<sequence precursor="true">MTSSIRILTTTAFFLCSLIGSATAQFEQSDQLATPQRGSFKIRARYFNPFITSGTSRLTVNPFGLPETNGLASRFGQSILDQGPNLSSTSTSPVAETSSAATLTVLPSELPVASSSGRPGYRPPVRSPYRPPPRPGF</sequence>
<dbReference type="Proteomes" id="UP000318437">
    <property type="component" value="Unassembled WGS sequence"/>
</dbReference>
<comment type="caution">
    <text evidence="3">The sequence shown here is derived from an EMBL/GenBank/DDBJ whole genome shotgun (WGS) entry which is preliminary data.</text>
</comment>
<proteinExistence type="predicted"/>
<evidence type="ECO:0000256" key="1">
    <source>
        <dbReference type="SAM" id="MobiDB-lite"/>
    </source>
</evidence>
<organism evidence="3 4">
    <name type="scientific">Bythopirellula polymerisocia</name>
    <dbReference type="NCBI Taxonomy" id="2528003"/>
    <lineage>
        <taxon>Bacteria</taxon>
        <taxon>Pseudomonadati</taxon>
        <taxon>Planctomycetota</taxon>
        <taxon>Planctomycetia</taxon>
        <taxon>Pirellulales</taxon>
        <taxon>Lacipirellulaceae</taxon>
        <taxon>Bythopirellula</taxon>
    </lineage>
</organism>
<evidence type="ECO:0000313" key="3">
    <source>
        <dbReference type="EMBL" id="TWU25782.1"/>
    </source>
</evidence>
<keyword evidence="2" id="KW-0732">Signal</keyword>
<name>A0A5C6CN09_9BACT</name>
<protein>
    <submittedName>
        <fullName evidence="3">Uncharacterized protein</fullName>
    </submittedName>
</protein>
<accession>A0A5C6CN09</accession>
<feature type="compositionally biased region" description="Pro residues" evidence="1">
    <location>
        <begin position="121"/>
        <end position="137"/>
    </location>
</feature>
<dbReference type="EMBL" id="SJPS01000004">
    <property type="protein sequence ID" value="TWU25782.1"/>
    <property type="molecule type" value="Genomic_DNA"/>
</dbReference>
<keyword evidence="4" id="KW-1185">Reference proteome</keyword>
<gene>
    <name evidence="3" type="ORF">Pla144_29940</name>
</gene>
<evidence type="ECO:0000256" key="2">
    <source>
        <dbReference type="SAM" id="SignalP"/>
    </source>
</evidence>
<feature type="signal peptide" evidence="2">
    <location>
        <begin position="1"/>
        <end position="24"/>
    </location>
</feature>
<dbReference type="RefSeq" id="WP_146451355.1">
    <property type="nucleotide sequence ID" value="NZ_SJPS01000004.1"/>
</dbReference>
<dbReference type="AlphaFoldDB" id="A0A5C6CN09"/>
<feature type="region of interest" description="Disordered" evidence="1">
    <location>
        <begin position="108"/>
        <end position="137"/>
    </location>
</feature>
<feature type="chain" id="PRO_5023070203" evidence="2">
    <location>
        <begin position="25"/>
        <end position="137"/>
    </location>
</feature>